<dbReference type="RefSeq" id="WP_376882828.1">
    <property type="nucleotide sequence ID" value="NZ_JBHUHR010000003.1"/>
</dbReference>
<proteinExistence type="predicted"/>
<evidence type="ECO:0000313" key="2">
    <source>
        <dbReference type="Proteomes" id="UP001597361"/>
    </source>
</evidence>
<evidence type="ECO:0000313" key="1">
    <source>
        <dbReference type="EMBL" id="MFD2033454.1"/>
    </source>
</evidence>
<dbReference type="SUPFAM" id="SSF50998">
    <property type="entry name" value="Quinoprotein alcohol dehydrogenase-like"/>
    <property type="match status" value="1"/>
</dbReference>
<evidence type="ECO:0008006" key="3">
    <source>
        <dbReference type="Google" id="ProtNLM"/>
    </source>
</evidence>
<reference evidence="2" key="1">
    <citation type="journal article" date="2019" name="Int. J. Syst. Evol. Microbiol.">
        <title>The Global Catalogue of Microorganisms (GCM) 10K type strain sequencing project: providing services to taxonomists for standard genome sequencing and annotation.</title>
        <authorList>
            <consortium name="The Broad Institute Genomics Platform"/>
            <consortium name="The Broad Institute Genome Sequencing Center for Infectious Disease"/>
            <person name="Wu L."/>
            <person name="Ma J."/>
        </authorList>
    </citation>
    <scope>NUCLEOTIDE SEQUENCE [LARGE SCALE GENOMIC DNA]</scope>
    <source>
        <strain evidence="2">CGMCC 1.15180</strain>
    </source>
</reference>
<organism evidence="1 2">
    <name type="scientific">Belliella marina</name>
    <dbReference type="NCBI Taxonomy" id="1644146"/>
    <lineage>
        <taxon>Bacteria</taxon>
        <taxon>Pseudomonadati</taxon>
        <taxon>Bacteroidota</taxon>
        <taxon>Cytophagia</taxon>
        <taxon>Cytophagales</taxon>
        <taxon>Cyclobacteriaceae</taxon>
        <taxon>Belliella</taxon>
    </lineage>
</organism>
<accession>A0ABW4VFI4</accession>
<comment type="caution">
    <text evidence="1">The sequence shown here is derived from an EMBL/GenBank/DDBJ whole genome shotgun (WGS) entry which is preliminary data.</text>
</comment>
<gene>
    <name evidence="1" type="ORF">ACFSKL_01570</name>
</gene>
<dbReference type="InterPro" id="IPR011047">
    <property type="entry name" value="Quinoprotein_ADH-like_sf"/>
</dbReference>
<dbReference type="Proteomes" id="UP001597361">
    <property type="component" value="Unassembled WGS sequence"/>
</dbReference>
<dbReference type="EMBL" id="JBHUHR010000003">
    <property type="protein sequence ID" value="MFD2033454.1"/>
    <property type="molecule type" value="Genomic_DNA"/>
</dbReference>
<name>A0ABW4VFI4_9BACT</name>
<keyword evidence="2" id="KW-1185">Reference proteome</keyword>
<protein>
    <recommendedName>
        <fullName evidence="3">6-bladed beta-propeller protein</fullName>
    </recommendedName>
</protein>
<sequence>MIQRCIFYFVLIAILAWACNYDKEDKVEYLKFKLSVDTSTELKEDFGFFQKIDKVNLVSDSIIVAFSGFSGLSIYNVFTGEQLDYVDPRSNPKRALFFSSFDADNLSNIYLLEARQNKVYVYNYFERRFVKEIPLNIESGTSIRILGGKFKSYKGKYYVELNPVGTPMLDPNYYKNSGKFIGVFDSDGSLERRIVDYPKELTNPIGYFVPANYYSLDFHNDKMYICFPFEKSIRVYDLDSKWESFQSIPIPRLDYMELDLIFIPNKFLPSEIPAQDRQISAKVSNLIVDESYLHVSFAINDNKNNDRYREYSSVFKLDLTEMKWYVQSEPIDYYDVGAFAGVSGGKLVYLDAAVVTKDEKYINLAVME</sequence>